<dbReference type="CDD" id="cd07812">
    <property type="entry name" value="SRPBCC"/>
    <property type="match status" value="1"/>
</dbReference>
<keyword evidence="2" id="KW-1185">Reference proteome</keyword>
<gene>
    <name evidence="1" type="ORF">GOARA_011_00120</name>
</gene>
<dbReference type="SUPFAM" id="SSF55961">
    <property type="entry name" value="Bet v1-like"/>
    <property type="match status" value="1"/>
</dbReference>
<evidence type="ECO:0000313" key="1">
    <source>
        <dbReference type="EMBL" id="GAB08396.1"/>
    </source>
</evidence>
<comment type="caution">
    <text evidence="1">The sequence shown here is derived from an EMBL/GenBank/DDBJ whole genome shotgun (WGS) entry which is preliminary data.</text>
</comment>
<protein>
    <submittedName>
        <fullName evidence="1">Putative oxidoreductase</fullName>
    </submittedName>
</protein>
<dbReference type="AlphaFoldDB" id="G7GXS1"/>
<dbReference type="InterPro" id="IPR023393">
    <property type="entry name" value="START-like_dom_sf"/>
</dbReference>
<reference evidence="1 2" key="1">
    <citation type="submission" date="2011-11" db="EMBL/GenBank/DDBJ databases">
        <title>Whole genome shotgun sequence of Gordonia araii NBRC 100433.</title>
        <authorList>
            <person name="Yoshida Y."/>
            <person name="Hosoyama A."/>
            <person name="Tsuchikane K."/>
            <person name="Katsumata H."/>
            <person name="Yamazaki S."/>
            <person name="Fujita N."/>
        </authorList>
    </citation>
    <scope>NUCLEOTIDE SEQUENCE [LARGE SCALE GENOMIC DNA]</scope>
    <source>
        <strain evidence="1 2">NBRC 100433</strain>
    </source>
</reference>
<evidence type="ECO:0000313" key="2">
    <source>
        <dbReference type="Proteomes" id="UP000035088"/>
    </source>
</evidence>
<dbReference type="Proteomes" id="UP000035088">
    <property type="component" value="Unassembled WGS sequence"/>
</dbReference>
<sequence>MRYRDLPTVEVEAKIAAPPEQVWPVVTDITLPVEPAGELYDAQWIGGAVAPAVDAQFVGRNRSDFVGEWETVCTVIDLEPGRRWVWSVGAADMEPWAQWGFEVDPSRDGSVVRQFARIGLGWSPLKGAIDASPEKEGRIIAGRMAVLREAMTANLEEVRRRCEAG</sequence>
<dbReference type="Gene3D" id="3.30.530.20">
    <property type="match status" value="1"/>
</dbReference>
<dbReference type="EMBL" id="BAEE01000011">
    <property type="protein sequence ID" value="GAB08396.1"/>
    <property type="molecule type" value="Genomic_DNA"/>
</dbReference>
<dbReference type="STRING" id="1073574.GOARA_011_00120"/>
<proteinExistence type="predicted"/>
<dbReference type="Pfam" id="PF10604">
    <property type="entry name" value="Polyketide_cyc2"/>
    <property type="match status" value="1"/>
</dbReference>
<dbReference type="InterPro" id="IPR019587">
    <property type="entry name" value="Polyketide_cyclase/dehydratase"/>
</dbReference>
<organism evidence="1 2">
    <name type="scientific">Gordonia araii NBRC 100433</name>
    <dbReference type="NCBI Taxonomy" id="1073574"/>
    <lineage>
        <taxon>Bacteria</taxon>
        <taxon>Bacillati</taxon>
        <taxon>Actinomycetota</taxon>
        <taxon>Actinomycetes</taxon>
        <taxon>Mycobacteriales</taxon>
        <taxon>Gordoniaceae</taxon>
        <taxon>Gordonia</taxon>
    </lineage>
</organism>
<name>G7GXS1_9ACTN</name>
<dbReference type="RefSeq" id="WP_007320476.1">
    <property type="nucleotide sequence ID" value="NZ_BAEE01000011.1"/>
</dbReference>
<dbReference type="OrthoDB" id="3779334at2"/>
<accession>G7GXS1</accession>